<feature type="compositionally biased region" description="Pro residues" evidence="1">
    <location>
        <begin position="1"/>
        <end position="10"/>
    </location>
</feature>
<feature type="transmembrane region" description="Helical" evidence="2">
    <location>
        <begin position="154"/>
        <end position="172"/>
    </location>
</feature>
<feature type="region of interest" description="Disordered" evidence="1">
    <location>
        <begin position="309"/>
        <end position="370"/>
    </location>
</feature>
<organism evidence="4 5">
    <name type="scientific">Cutaneotrichosporon oleaginosum</name>
    <dbReference type="NCBI Taxonomy" id="879819"/>
    <lineage>
        <taxon>Eukaryota</taxon>
        <taxon>Fungi</taxon>
        <taxon>Dikarya</taxon>
        <taxon>Basidiomycota</taxon>
        <taxon>Agaricomycotina</taxon>
        <taxon>Tremellomycetes</taxon>
        <taxon>Trichosporonales</taxon>
        <taxon>Trichosporonaceae</taxon>
        <taxon>Cutaneotrichosporon</taxon>
    </lineage>
</organism>
<dbReference type="Proteomes" id="UP000053611">
    <property type="component" value="Unassembled WGS sequence"/>
</dbReference>
<feature type="transmembrane region" description="Helical" evidence="2">
    <location>
        <begin position="240"/>
        <end position="260"/>
    </location>
</feature>
<protein>
    <recommendedName>
        <fullName evidence="3">HPP transmembrane region domain-containing protein</fullName>
    </recommendedName>
</protein>
<dbReference type="InterPro" id="IPR058581">
    <property type="entry name" value="TM_HPP"/>
</dbReference>
<feature type="transmembrane region" description="Helical" evidence="2">
    <location>
        <begin position="98"/>
        <end position="119"/>
    </location>
</feature>
<proteinExistence type="predicted"/>
<dbReference type="GeneID" id="28982388"/>
<evidence type="ECO:0000259" key="3">
    <source>
        <dbReference type="Pfam" id="PF04982"/>
    </source>
</evidence>
<feature type="domain" description="HPP transmembrane region" evidence="3">
    <location>
        <begin position="95"/>
        <end position="265"/>
    </location>
</feature>
<gene>
    <name evidence="4" type="ORF">CC85DRAFT_281934</name>
</gene>
<keyword evidence="2" id="KW-0812">Transmembrane</keyword>
<accession>A0A0J0XYZ9</accession>
<evidence type="ECO:0000256" key="2">
    <source>
        <dbReference type="SAM" id="Phobius"/>
    </source>
</evidence>
<dbReference type="Pfam" id="PF04982">
    <property type="entry name" value="TM_HPP"/>
    <property type="match status" value="1"/>
</dbReference>
<feature type="transmembrane region" description="Helical" evidence="2">
    <location>
        <begin position="125"/>
        <end position="142"/>
    </location>
</feature>
<dbReference type="RefSeq" id="XP_018282779.1">
    <property type="nucleotide sequence ID" value="XM_018421785.1"/>
</dbReference>
<evidence type="ECO:0000313" key="5">
    <source>
        <dbReference type="Proteomes" id="UP000053611"/>
    </source>
</evidence>
<dbReference type="PANTHER" id="PTHR33741:SF5">
    <property type="entry name" value="TRANSMEMBRANE PROTEIN DDB_G0269096-RELATED"/>
    <property type="match status" value="1"/>
</dbReference>
<dbReference type="AlphaFoldDB" id="A0A0J0XYZ9"/>
<dbReference type="OrthoDB" id="2016548at2759"/>
<dbReference type="EMBL" id="KQ087178">
    <property type="protein sequence ID" value="KLT46288.1"/>
    <property type="molecule type" value="Genomic_DNA"/>
</dbReference>
<reference evidence="4 5" key="1">
    <citation type="submission" date="2015-03" db="EMBL/GenBank/DDBJ databases">
        <title>Genomics and transcriptomics of the oil-accumulating basidiomycete yeast T. oleaginosus allow insights into substrate utilization and the diverse evolutionary trajectories of mating systems in fungi.</title>
        <authorList>
            <consortium name="DOE Joint Genome Institute"/>
            <person name="Kourist R."/>
            <person name="Kracht O."/>
            <person name="Bracharz F."/>
            <person name="Lipzen A."/>
            <person name="Nolan M."/>
            <person name="Ohm R."/>
            <person name="Grigoriev I."/>
            <person name="Sun S."/>
            <person name="Heitman J."/>
            <person name="Bruck T."/>
            <person name="Nowrousian M."/>
        </authorList>
    </citation>
    <scope>NUCLEOTIDE SEQUENCE [LARGE SCALE GENOMIC DNA]</scope>
    <source>
        <strain evidence="4 5">IBC0246</strain>
    </source>
</reference>
<dbReference type="STRING" id="879819.A0A0J0XYZ9"/>
<keyword evidence="2" id="KW-0472">Membrane</keyword>
<feature type="compositionally biased region" description="Pro residues" evidence="1">
    <location>
        <begin position="31"/>
        <end position="42"/>
    </location>
</feature>
<feature type="region of interest" description="Disordered" evidence="1">
    <location>
        <begin position="1"/>
        <end position="45"/>
    </location>
</feature>
<keyword evidence="2" id="KW-1133">Transmembrane helix</keyword>
<evidence type="ECO:0000313" key="4">
    <source>
        <dbReference type="EMBL" id="KLT46288.1"/>
    </source>
</evidence>
<feature type="transmembrane region" description="Helical" evidence="2">
    <location>
        <begin position="192"/>
        <end position="210"/>
    </location>
</feature>
<name>A0A0J0XYZ9_9TREE</name>
<dbReference type="PANTHER" id="PTHR33741">
    <property type="entry name" value="TRANSMEMBRANE PROTEIN DDB_G0269096-RELATED"/>
    <property type="match status" value="1"/>
</dbReference>
<evidence type="ECO:0000256" key="1">
    <source>
        <dbReference type="SAM" id="MobiDB-lite"/>
    </source>
</evidence>
<keyword evidence="5" id="KW-1185">Reference proteome</keyword>
<dbReference type="InterPro" id="IPR007065">
    <property type="entry name" value="HPP"/>
</dbReference>
<sequence length="370" mass="40082">MSGIAPPPPVVQRHRVSTHDNPYATNGHAPAPAPAPPAPAPAKPNHARLTWHRDVREYLPSILRRFLGYREAGTKAPFAPLPFPPFSWIARLPLKYEVWLLSFVGSFVGIALIEIVMIAGFPDEGMIMIVASFGASAVLSFATIDSPLAQPRHLVGGQVVSALAGVAVTRLFRHASGYRLDETTVSGGLGHVVWINGALAMAAALLAMQVTGTTHPPGGATALIASVLPAGVAMSWRLVYIVLISGLLMLGWAMIINNVGRRRYPTYWLSGDVVFVKATHDRVTRDELHMAAVEGRSDGFAQMDRIMSNPVPEDEKLSRRSMGSLRSFASRSQRGRTPRSRSPTTQDASRMAAVEGRNDRFAQMDRALSQ</sequence>